<name>A0A9Q1GNB3_9CARY</name>
<gene>
    <name evidence="1" type="ORF">Cgig2_010970</name>
</gene>
<reference evidence="1" key="1">
    <citation type="submission" date="2022-04" db="EMBL/GenBank/DDBJ databases">
        <title>Carnegiea gigantea Genome sequencing and assembly v2.</title>
        <authorList>
            <person name="Copetti D."/>
            <person name="Sanderson M.J."/>
            <person name="Burquez A."/>
            <person name="Wojciechowski M.F."/>
        </authorList>
    </citation>
    <scope>NUCLEOTIDE SEQUENCE</scope>
    <source>
        <strain evidence="1">SGP5-SGP5p</strain>
        <tissue evidence="1">Aerial part</tissue>
    </source>
</reference>
<dbReference type="AlphaFoldDB" id="A0A9Q1GNB3"/>
<dbReference type="EMBL" id="JAKOGI010002202">
    <property type="protein sequence ID" value="KAJ8422609.1"/>
    <property type="molecule type" value="Genomic_DNA"/>
</dbReference>
<dbReference type="Proteomes" id="UP001153076">
    <property type="component" value="Unassembled WGS sequence"/>
</dbReference>
<proteinExistence type="predicted"/>
<comment type="caution">
    <text evidence="1">The sequence shown here is derived from an EMBL/GenBank/DDBJ whole genome shotgun (WGS) entry which is preliminary data.</text>
</comment>
<keyword evidence="2" id="KW-1185">Reference proteome</keyword>
<organism evidence="1 2">
    <name type="scientific">Carnegiea gigantea</name>
    <dbReference type="NCBI Taxonomy" id="171969"/>
    <lineage>
        <taxon>Eukaryota</taxon>
        <taxon>Viridiplantae</taxon>
        <taxon>Streptophyta</taxon>
        <taxon>Embryophyta</taxon>
        <taxon>Tracheophyta</taxon>
        <taxon>Spermatophyta</taxon>
        <taxon>Magnoliopsida</taxon>
        <taxon>eudicotyledons</taxon>
        <taxon>Gunneridae</taxon>
        <taxon>Pentapetalae</taxon>
        <taxon>Caryophyllales</taxon>
        <taxon>Cactineae</taxon>
        <taxon>Cactaceae</taxon>
        <taxon>Cactoideae</taxon>
        <taxon>Echinocereeae</taxon>
        <taxon>Carnegiea</taxon>
    </lineage>
</organism>
<accession>A0A9Q1GNB3</accession>
<evidence type="ECO:0000313" key="2">
    <source>
        <dbReference type="Proteomes" id="UP001153076"/>
    </source>
</evidence>
<protein>
    <submittedName>
        <fullName evidence="1">Uncharacterized protein</fullName>
    </submittedName>
</protein>
<evidence type="ECO:0000313" key="1">
    <source>
        <dbReference type="EMBL" id="KAJ8422609.1"/>
    </source>
</evidence>
<sequence length="155" mass="17927">MKVKLTCRGIGKHDTRNPRAHQTFGISPWLSASPLEAMFRMWKKLFEVVAASRQRFPIQQVMSHIADRSTELRKTLNEVEVQGLTHDEHFLNDHEVLDAYLKMEAVVLKHHQHRTPMNYTPLTFNLIIPLSPERRIPTKISFPIKGTHIISNSPT</sequence>